<evidence type="ECO:0000256" key="1">
    <source>
        <dbReference type="SAM" id="MobiDB-lite"/>
    </source>
</evidence>
<name>A0A2P5YD68_GOSBA</name>
<dbReference type="AlphaFoldDB" id="A0A2P5YD68"/>
<proteinExistence type="predicted"/>
<protein>
    <submittedName>
        <fullName evidence="2">Uncharacterized protein</fullName>
    </submittedName>
</protein>
<feature type="region of interest" description="Disordered" evidence="1">
    <location>
        <begin position="1"/>
        <end position="40"/>
    </location>
</feature>
<gene>
    <name evidence="2" type="ORF">GOBAR_AA07038</name>
</gene>
<accession>A0A2P5YD68</accession>
<dbReference type="EMBL" id="KZ663338">
    <property type="protein sequence ID" value="PPS13538.1"/>
    <property type="molecule type" value="Genomic_DNA"/>
</dbReference>
<evidence type="ECO:0000313" key="3">
    <source>
        <dbReference type="Proteomes" id="UP000239757"/>
    </source>
</evidence>
<dbReference type="Proteomes" id="UP000239757">
    <property type="component" value="Unassembled WGS sequence"/>
</dbReference>
<evidence type="ECO:0000313" key="2">
    <source>
        <dbReference type="EMBL" id="PPS13538.1"/>
    </source>
</evidence>
<sequence>MEHFNAISTQDDEGVVEPEPEPRQETVVSKGRDKVDQNTNKPVTIEYKPRVPHPNTTRKDRSNEQLALSQIPNAMKFLKELLVNKKKLDEASHVELNKLSFKEVHEPCSKHDRGHIHEKRRLRIEELDEWRAHKSRTHDKPKLCQNKPDTSLHQLKVGDKVLLDVADPHIVTTTLNEEIPLIVLSIFPFGTVEVSHPKFSTFKFFSPHEQAHGLPKAMAKQGKRHGRVEAGHDFPKTREAINPHGRATWPWVNLIGEHGRGNGKTRAC</sequence>
<feature type="compositionally biased region" description="Acidic residues" evidence="1">
    <location>
        <begin position="10"/>
        <end position="19"/>
    </location>
</feature>
<reference evidence="2 3" key="1">
    <citation type="submission" date="2015-01" db="EMBL/GenBank/DDBJ databases">
        <title>Genome of allotetraploid Gossypium barbadense reveals genomic plasticity and fiber elongation in cotton evolution.</title>
        <authorList>
            <person name="Chen X."/>
            <person name="Liu X."/>
            <person name="Zhao B."/>
            <person name="Zheng H."/>
            <person name="Hu Y."/>
            <person name="Lu G."/>
            <person name="Yang C."/>
            <person name="Chen J."/>
            <person name="Shan C."/>
            <person name="Zhang L."/>
            <person name="Zhou Y."/>
            <person name="Wang L."/>
            <person name="Guo W."/>
            <person name="Bai Y."/>
            <person name="Ruan J."/>
            <person name="Shangguan X."/>
            <person name="Mao Y."/>
            <person name="Jiang J."/>
            <person name="Zhu Y."/>
            <person name="Lei J."/>
            <person name="Kang H."/>
            <person name="Chen S."/>
            <person name="He X."/>
            <person name="Wang R."/>
            <person name="Wang Y."/>
            <person name="Chen J."/>
            <person name="Wang L."/>
            <person name="Yu S."/>
            <person name="Wang B."/>
            <person name="Wei J."/>
            <person name="Song S."/>
            <person name="Lu X."/>
            <person name="Gao Z."/>
            <person name="Gu W."/>
            <person name="Deng X."/>
            <person name="Ma D."/>
            <person name="Wang S."/>
            <person name="Liang W."/>
            <person name="Fang L."/>
            <person name="Cai C."/>
            <person name="Zhu X."/>
            <person name="Zhou B."/>
            <person name="Zhang Y."/>
            <person name="Chen Z."/>
            <person name="Xu S."/>
            <person name="Zhu R."/>
            <person name="Wang S."/>
            <person name="Zhang T."/>
            <person name="Zhao G."/>
        </authorList>
    </citation>
    <scope>NUCLEOTIDE SEQUENCE [LARGE SCALE GENOMIC DNA]</scope>
    <source>
        <strain evidence="3">cv. Xinhai21</strain>
        <tissue evidence="2">Leaf</tissue>
    </source>
</reference>
<organism evidence="2 3">
    <name type="scientific">Gossypium barbadense</name>
    <name type="common">Sea Island cotton</name>
    <name type="synonym">Hibiscus barbadensis</name>
    <dbReference type="NCBI Taxonomy" id="3634"/>
    <lineage>
        <taxon>Eukaryota</taxon>
        <taxon>Viridiplantae</taxon>
        <taxon>Streptophyta</taxon>
        <taxon>Embryophyta</taxon>
        <taxon>Tracheophyta</taxon>
        <taxon>Spermatophyta</taxon>
        <taxon>Magnoliopsida</taxon>
        <taxon>eudicotyledons</taxon>
        <taxon>Gunneridae</taxon>
        <taxon>Pentapetalae</taxon>
        <taxon>rosids</taxon>
        <taxon>malvids</taxon>
        <taxon>Malvales</taxon>
        <taxon>Malvaceae</taxon>
        <taxon>Malvoideae</taxon>
        <taxon>Gossypium</taxon>
    </lineage>
</organism>
<feature type="compositionally biased region" description="Basic and acidic residues" evidence="1">
    <location>
        <begin position="20"/>
        <end position="36"/>
    </location>
</feature>
<dbReference type="OrthoDB" id="1937287at2759"/>